<name>A0AAW2ES14_9HYME</name>
<gene>
    <name evidence="1" type="ORF">PUN28_017297</name>
</gene>
<keyword evidence="2" id="KW-1185">Reference proteome</keyword>
<dbReference type="Proteomes" id="UP001430953">
    <property type="component" value="Unassembled WGS sequence"/>
</dbReference>
<accession>A0AAW2ES14</accession>
<protein>
    <submittedName>
        <fullName evidence="1">Uncharacterized protein</fullName>
    </submittedName>
</protein>
<sequence length="164" mass="19214">MIAIRSQSAWRTLFIRFERILRRWPLHLRLMARNQATRRDRENSPELREYLTLRQHGAKVLLVTHKRRDYRDRVSSLFDRIRFHVSLAGIMRSAKSASLRRARLLTTSRIIVRGGGADRSVESKLGEGINYAARDARYRPNLAVATRRNDLPQIAKRRACGWSH</sequence>
<comment type="caution">
    <text evidence="1">The sequence shown here is derived from an EMBL/GenBank/DDBJ whole genome shotgun (WGS) entry which is preliminary data.</text>
</comment>
<organism evidence="1 2">
    <name type="scientific">Cardiocondyla obscurior</name>
    <dbReference type="NCBI Taxonomy" id="286306"/>
    <lineage>
        <taxon>Eukaryota</taxon>
        <taxon>Metazoa</taxon>
        <taxon>Ecdysozoa</taxon>
        <taxon>Arthropoda</taxon>
        <taxon>Hexapoda</taxon>
        <taxon>Insecta</taxon>
        <taxon>Pterygota</taxon>
        <taxon>Neoptera</taxon>
        <taxon>Endopterygota</taxon>
        <taxon>Hymenoptera</taxon>
        <taxon>Apocrita</taxon>
        <taxon>Aculeata</taxon>
        <taxon>Formicoidea</taxon>
        <taxon>Formicidae</taxon>
        <taxon>Myrmicinae</taxon>
        <taxon>Cardiocondyla</taxon>
    </lineage>
</organism>
<proteinExistence type="predicted"/>
<evidence type="ECO:0000313" key="2">
    <source>
        <dbReference type="Proteomes" id="UP001430953"/>
    </source>
</evidence>
<evidence type="ECO:0000313" key="1">
    <source>
        <dbReference type="EMBL" id="KAL0104472.1"/>
    </source>
</evidence>
<reference evidence="1 2" key="1">
    <citation type="submission" date="2023-03" db="EMBL/GenBank/DDBJ databases">
        <title>High recombination rates correlate with genetic variation in Cardiocondyla obscurior ants.</title>
        <authorList>
            <person name="Errbii M."/>
        </authorList>
    </citation>
    <scope>NUCLEOTIDE SEQUENCE [LARGE SCALE GENOMIC DNA]</scope>
    <source>
        <strain evidence="1">Alpha-2009</strain>
        <tissue evidence="1">Whole body</tissue>
    </source>
</reference>
<dbReference type="EMBL" id="JADYXP020000020">
    <property type="protein sequence ID" value="KAL0104472.1"/>
    <property type="molecule type" value="Genomic_DNA"/>
</dbReference>
<dbReference type="AlphaFoldDB" id="A0AAW2ES14"/>